<keyword evidence="5 7" id="KW-1133">Transmembrane helix</keyword>
<dbReference type="EMBL" id="PKKJ01000005">
    <property type="protein sequence ID" value="PKY66240.1"/>
    <property type="molecule type" value="Genomic_DNA"/>
</dbReference>
<evidence type="ECO:0000256" key="2">
    <source>
        <dbReference type="ARBA" id="ARBA00022692"/>
    </source>
</evidence>
<dbReference type="InterPro" id="IPR003439">
    <property type="entry name" value="ABC_transporter-like_ATP-bd"/>
</dbReference>
<evidence type="ECO:0000256" key="7">
    <source>
        <dbReference type="SAM" id="Phobius"/>
    </source>
</evidence>
<feature type="transmembrane region" description="Helical" evidence="7">
    <location>
        <begin position="235"/>
        <end position="258"/>
    </location>
</feature>
<dbReference type="InterPro" id="IPR011527">
    <property type="entry name" value="ABC1_TM_dom"/>
</dbReference>
<dbReference type="InterPro" id="IPR039421">
    <property type="entry name" value="Type_1_exporter"/>
</dbReference>
<evidence type="ECO:0000256" key="1">
    <source>
        <dbReference type="ARBA" id="ARBA00004651"/>
    </source>
</evidence>
<comment type="subcellular location">
    <subcellularLocation>
        <location evidence="1">Cell membrane</location>
        <topology evidence="1">Multi-pass membrane protein</topology>
    </subcellularLocation>
</comment>
<feature type="transmembrane region" description="Helical" evidence="7">
    <location>
        <begin position="125"/>
        <end position="148"/>
    </location>
</feature>
<evidence type="ECO:0000256" key="3">
    <source>
        <dbReference type="ARBA" id="ARBA00022741"/>
    </source>
</evidence>
<dbReference type="PROSITE" id="PS50929">
    <property type="entry name" value="ABC_TM1F"/>
    <property type="match status" value="1"/>
</dbReference>
<dbReference type="Proteomes" id="UP000234545">
    <property type="component" value="Unassembled WGS sequence"/>
</dbReference>
<dbReference type="PANTHER" id="PTHR24221">
    <property type="entry name" value="ATP-BINDING CASSETTE SUB-FAMILY B"/>
    <property type="match status" value="1"/>
</dbReference>
<evidence type="ECO:0000256" key="4">
    <source>
        <dbReference type="ARBA" id="ARBA00022840"/>
    </source>
</evidence>
<dbReference type="InterPro" id="IPR027417">
    <property type="entry name" value="P-loop_NTPase"/>
</dbReference>
<evidence type="ECO:0000313" key="11">
    <source>
        <dbReference type="Proteomes" id="UP000234545"/>
    </source>
</evidence>
<dbReference type="SUPFAM" id="SSF90123">
    <property type="entry name" value="ABC transporter transmembrane region"/>
    <property type="match status" value="1"/>
</dbReference>
<comment type="caution">
    <text evidence="10">The sequence shown here is derived from an EMBL/GenBank/DDBJ whole genome shotgun (WGS) entry which is preliminary data.</text>
</comment>
<keyword evidence="3" id="KW-0547">Nucleotide-binding</keyword>
<dbReference type="Pfam" id="PF00664">
    <property type="entry name" value="ABC_membrane"/>
    <property type="match status" value="1"/>
</dbReference>
<dbReference type="GO" id="GO:0016887">
    <property type="term" value="F:ATP hydrolysis activity"/>
    <property type="evidence" value="ECO:0007669"/>
    <property type="project" value="InterPro"/>
</dbReference>
<reference evidence="10 11" key="1">
    <citation type="submission" date="2017-12" db="EMBL/GenBank/DDBJ databases">
        <title>Phylogenetic diversity of female urinary microbiome.</title>
        <authorList>
            <person name="Thomas-White K."/>
            <person name="Wolfe A.J."/>
        </authorList>
    </citation>
    <scope>NUCLEOTIDE SEQUENCE [LARGE SCALE GENOMIC DNA]</scope>
    <source>
        <strain evidence="10 11">UMB0250</strain>
    </source>
</reference>
<dbReference type="AlphaFoldDB" id="A0A2I1I546"/>
<evidence type="ECO:0000256" key="6">
    <source>
        <dbReference type="ARBA" id="ARBA00023136"/>
    </source>
</evidence>
<evidence type="ECO:0000313" key="10">
    <source>
        <dbReference type="EMBL" id="PKY66240.1"/>
    </source>
</evidence>
<name>A0A2I1I546_9ACTO</name>
<feature type="transmembrane region" description="Helical" evidence="7">
    <location>
        <begin position="21"/>
        <end position="40"/>
    </location>
</feature>
<evidence type="ECO:0000259" key="9">
    <source>
        <dbReference type="PROSITE" id="PS50929"/>
    </source>
</evidence>
<dbReference type="GO" id="GO:0005524">
    <property type="term" value="F:ATP binding"/>
    <property type="evidence" value="ECO:0007669"/>
    <property type="project" value="UniProtKB-KW"/>
</dbReference>
<organism evidence="10 11">
    <name type="scientific">Schaalia turicensis</name>
    <dbReference type="NCBI Taxonomy" id="131111"/>
    <lineage>
        <taxon>Bacteria</taxon>
        <taxon>Bacillati</taxon>
        <taxon>Actinomycetota</taxon>
        <taxon>Actinomycetes</taxon>
        <taxon>Actinomycetales</taxon>
        <taxon>Actinomycetaceae</taxon>
        <taxon>Schaalia</taxon>
    </lineage>
</organism>
<dbReference type="OrthoDB" id="9806127at2"/>
<dbReference type="Gene3D" id="3.40.50.300">
    <property type="entry name" value="P-loop containing nucleotide triphosphate hydrolases"/>
    <property type="match status" value="1"/>
</dbReference>
<keyword evidence="4 10" id="KW-0067">ATP-binding</keyword>
<dbReference type="GO" id="GO:0005886">
    <property type="term" value="C:plasma membrane"/>
    <property type="evidence" value="ECO:0007669"/>
    <property type="project" value="UniProtKB-SubCell"/>
</dbReference>
<dbReference type="RefSeq" id="WP_101628219.1">
    <property type="nucleotide sequence ID" value="NZ_PKKJ01000005.1"/>
</dbReference>
<dbReference type="InterPro" id="IPR036640">
    <property type="entry name" value="ABC1_TM_sf"/>
</dbReference>
<keyword evidence="6 7" id="KW-0472">Membrane</keyword>
<dbReference type="InterPro" id="IPR017871">
    <property type="entry name" value="ABC_transporter-like_CS"/>
</dbReference>
<feature type="transmembrane region" description="Helical" evidence="7">
    <location>
        <begin position="270"/>
        <end position="293"/>
    </location>
</feature>
<keyword evidence="2 7" id="KW-0812">Transmembrane</keyword>
<feature type="domain" description="ABC transmembrane type-1" evidence="9">
    <location>
        <begin position="17"/>
        <end position="296"/>
    </location>
</feature>
<feature type="domain" description="ABC transporter" evidence="8">
    <location>
        <begin position="329"/>
        <end position="554"/>
    </location>
</feature>
<dbReference type="GO" id="GO:0034040">
    <property type="term" value="F:ATPase-coupled lipid transmembrane transporter activity"/>
    <property type="evidence" value="ECO:0007669"/>
    <property type="project" value="TreeGrafter"/>
</dbReference>
<feature type="transmembrane region" description="Helical" evidence="7">
    <location>
        <begin position="154"/>
        <end position="174"/>
    </location>
</feature>
<protein>
    <submittedName>
        <fullName evidence="10">ABC transporter ATP-binding protein</fullName>
    </submittedName>
</protein>
<dbReference type="Pfam" id="PF00005">
    <property type="entry name" value="ABC_tran"/>
    <property type="match status" value="1"/>
</dbReference>
<dbReference type="PROSITE" id="PS50893">
    <property type="entry name" value="ABC_TRANSPORTER_2"/>
    <property type="match status" value="1"/>
</dbReference>
<dbReference type="PANTHER" id="PTHR24221:SF261">
    <property type="entry name" value="GLUTATHIONE_L-CYSTEINE TRANSPORT SYSTEM ATP-BINDING_PERMEASE PROTEIN CYDD"/>
    <property type="match status" value="1"/>
</dbReference>
<gene>
    <name evidence="10" type="ORF">CYJ25_05670</name>
</gene>
<evidence type="ECO:0000256" key="5">
    <source>
        <dbReference type="ARBA" id="ARBA00022989"/>
    </source>
</evidence>
<dbReference type="PROSITE" id="PS00211">
    <property type="entry name" value="ABC_TRANSPORTER_1"/>
    <property type="match status" value="1"/>
</dbReference>
<proteinExistence type="predicted"/>
<sequence length="555" mass="60025">MKQIKNSVITDRGRRDSIIVAALRLGYLIAFGVVLVWLGIQIGNYATGGRTASLLIPIIACLFVATFAGVEIAYGGKAARGEEKRIRRDLLMRVFSSTSEEASDQAHVVQLSTDNTERVTEFRQVYLGPTIATIVAPFLTLGFVAVAFDWVLGLGIMVLCPLIPLLLGGFQKLFRKRSSDSRKQRGQLAGRYLDAIRNLITIRLFGAGPRIEEDLRVQGEKNRSAIMKLLAGNQIVIIVLDGLFSLILICATAALTITRFNAGAVDLGQAIATMLLTVLLVEPLVQVAGFFYIGMGGIASQKAIGRYTVIHDRASHALSHASIANDGSISVDGVSYDYGRGEVLHEVTLKVPAGHRVAIIGRSGEGKTTLLRLLRGDVRPQSGSVAVSGNSLTSLSIDQAHALSASVAQSTWLFTGSIADNLRLARSDASEEEMWQALKQAQVADEIERMPEGLHTLIGEQGGLISGGQAQRISIARALLSGRTILLLDEPTSQVDIESEKKIIRAISELGREWTIVLVTHRKALLALADLVYEMHQGELHRVNANEQTIGQEVL</sequence>
<dbReference type="GO" id="GO:0140359">
    <property type="term" value="F:ABC-type transporter activity"/>
    <property type="evidence" value="ECO:0007669"/>
    <property type="project" value="InterPro"/>
</dbReference>
<dbReference type="SMART" id="SM00382">
    <property type="entry name" value="AAA"/>
    <property type="match status" value="1"/>
</dbReference>
<evidence type="ECO:0000259" key="8">
    <source>
        <dbReference type="PROSITE" id="PS50893"/>
    </source>
</evidence>
<feature type="transmembrane region" description="Helical" evidence="7">
    <location>
        <begin position="52"/>
        <end position="74"/>
    </location>
</feature>
<dbReference type="InterPro" id="IPR003593">
    <property type="entry name" value="AAA+_ATPase"/>
</dbReference>
<dbReference type="SUPFAM" id="SSF52540">
    <property type="entry name" value="P-loop containing nucleoside triphosphate hydrolases"/>
    <property type="match status" value="1"/>
</dbReference>
<dbReference type="Gene3D" id="1.20.1560.10">
    <property type="entry name" value="ABC transporter type 1, transmembrane domain"/>
    <property type="match status" value="1"/>
</dbReference>
<accession>A0A2I1I546</accession>